<dbReference type="Proteomes" id="UP000243589">
    <property type="component" value="Unassembled WGS sequence"/>
</dbReference>
<dbReference type="EMBL" id="LQQC01000009">
    <property type="protein sequence ID" value="KXZ58689.1"/>
    <property type="molecule type" value="Genomic_DNA"/>
</dbReference>
<keyword evidence="2" id="KW-1185">Reference proteome</keyword>
<name>A0A150H9C0_9MICO</name>
<gene>
    <name evidence="1" type="ORF">Bravens_00870</name>
</gene>
<protein>
    <submittedName>
        <fullName evidence="1">Uncharacterized protein</fullName>
    </submittedName>
</protein>
<proteinExistence type="predicted"/>
<sequence>MTVPGWEENSHPGTSVQVTPLPRCRWFPEAGTSGVAHRRRTGTS</sequence>
<organism evidence="1 2">
    <name type="scientific">Brevibacterium ravenspurgense</name>
    <dbReference type="NCBI Taxonomy" id="479117"/>
    <lineage>
        <taxon>Bacteria</taxon>
        <taxon>Bacillati</taxon>
        <taxon>Actinomycetota</taxon>
        <taxon>Actinomycetes</taxon>
        <taxon>Micrococcales</taxon>
        <taxon>Brevibacteriaceae</taxon>
        <taxon>Brevibacterium</taxon>
    </lineage>
</organism>
<reference evidence="1 2" key="1">
    <citation type="submission" date="2016-01" db="EMBL/GenBank/DDBJ databases">
        <title>Use of Whole Genome Sequencing to ascertain that Brevibacterium massiliense (Roux, Raoult 2009) is a later heterotypic synonym of Brevibacterium ravenspurgense (Mages 2008).</title>
        <authorList>
            <person name="Bernier A.-M."/>
            <person name="Burdz T."/>
            <person name="Huynh C."/>
            <person name="Pachecho A.L."/>
            <person name="Wiebe D."/>
            <person name="Bonner C."/>
            <person name="Bernard K."/>
        </authorList>
    </citation>
    <scope>NUCLEOTIDE SEQUENCE [LARGE SCALE GENOMIC DNA]</scope>
    <source>
        <strain evidence="1 2">CCUG56047</strain>
    </source>
</reference>
<accession>A0A150H9C0</accession>
<evidence type="ECO:0000313" key="1">
    <source>
        <dbReference type="EMBL" id="KXZ58689.1"/>
    </source>
</evidence>
<dbReference type="AlphaFoldDB" id="A0A150H9C0"/>
<comment type="caution">
    <text evidence="1">The sequence shown here is derived from an EMBL/GenBank/DDBJ whole genome shotgun (WGS) entry which is preliminary data.</text>
</comment>
<dbReference type="PATRIC" id="fig|479117.4.peg.873"/>
<evidence type="ECO:0000313" key="2">
    <source>
        <dbReference type="Proteomes" id="UP000243589"/>
    </source>
</evidence>